<dbReference type="InterPro" id="IPR010260">
    <property type="entry name" value="AlpA"/>
</dbReference>
<dbReference type="Gene3D" id="1.10.238.160">
    <property type="match status" value="1"/>
</dbReference>
<keyword evidence="2" id="KW-1185">Reference proteome</keyword>
<name>A0A9X1VVV8_9BURK</name>
<sequence length="80" mass="8725">MSILRMSAVQAETGYRSRTSIYNAVAAGTFTKPVHIGPRSVGWPSSEVRSINAARIAGKSNEELRILVTALHEKRTQEVA</sequence>
<organism evidence="1 2">
    <name type="scientific">Variovorax terrae</name>
    <dbReference type="NCBI Taxonomy" id="2923278"/>
    <lineage>
        <taxon>Bacteria</taxon>
        <taxon>Pseudomonadati</taxon>
        <taxon>Pseudomonadota</taxon>
        <taxon>Betaproteobacteria</taxon>
        <taxon>Burkholderiales</taxon>
        <taxon>Comamonadaceae</taxon>
        <taxon>Variovorax</taxon>
    </lineage>
</organism>
<dbReference type="AlphaFoldDB" id="A0A9X1VVV8"/>
<accession>A0A9X1VVV8</accession>
<reference evidence="1" key="1">
    <citation type="submission" date="2022-03" db="EMBL/GenBank/DDBJ databases">
        <authorList>
            <person name="Woo C.Y."/>
        </authorList>
    </citation>
    <scope>NUCLEOTIDE SEQUENCE</scope>
    <source>
        <strain evidence="1">CYS-02</strain>
    </source>
</reference>
<evidence type="ECO:0000313" key="1">
    <source>
        <dbReference type="EMBL" id="MCJ0764169.1"/>
    </source>
</evidence>
<dbReference type="EMBL" id="JALGBI010000001">
    <property type="protein sequence ID" value="MCJ0764169.1"/>
    <property type="molecule type" value="Genomic_DNA"/>
</dbReference>
<proteinExistence type="predicted"/>
<dbReference type="Proteomes" id="UP001139447">
    <property type="component" value="Unassembled WGS sequence"/>
</dbReference>
<protein>
    <submittedName>
        <fullName evidence="1">AlpA family phage regulatory protein</fullName>
    </submittedName>
</protein>
<dbReference type="RefSeq" id="WP_243306739.1">
    <property type="nucleotide sequence ID" value="NZ_JALGBI010000001.1"/>
</dbReference>
<evidence type="ECO:0000313" key="2">
    <source>
        <dbReference type="Proteomes" id="UP001139447"/>
    </source>
</evidence>
<comment type="caution">
    <text evidence="1">The sequence shown here is derived from an EMBL/GenBank/DDBJ whole genome shotgun (WGS) entry which is preliminary data.</text>
</comment>
<dbReference type="Pfam" id="PF05930">
    <property type="entry name" value="Phage_AlpA"/>
    <property type="match status" value="1"/>
</dbReference>
<gene>
    <name evidence="1" type="ORF">MMF98_13220</name>
</gene>